<dbReference type="GeneID" id="105059876"/>
<accession>A0A6I9SCX2</accession>
<dbReference type="RefSeq" id="XP_010941667.1">
    <property type="nucleotide sequence ID" value="XM_010943365.1"/>
</dbReference>
<feature type="chain" id="PRO_5027018504" evidence="2">
    <location>
        <begin position="28"/>
        <end position="212"/>
    </location>
</feature>
<name>A0A6I9SCX2_ELAGV</name>
<dbReference type="InParanoid" id="A0A6I9SCX2"/>
<dbReference type="OrthoDB" id="69496at2759"/>
<evidence type="ECO:0000313" key="4">
    <source>
        <dbReference type="Proteomes" id="UP000504607"/>
    </source>
</evidence>
<dbReference type="SUPFAM" id="SSF47862">
    <property type="entry name" value="Saposin"/>
    <property type="match status" value="1"/>
</dbReference>
<dbReference type="SMART" id="SM00741">
    <property type="entry name" value="SapB"/>
    <property type="match status" value="1"/>
</dbReference>
<dbReference type="Proteomes" id="UP000504607">
    <property type="component" value="Unplaced"/>
</dbReference>
<dbReference type="Gene3D" id="1.10.225.10">
    <property type="entry name" value="Saposin-like"/>
    <property type="match status" value="1"/>
</dbReference>
<evidence type="ECO:0000256" key="2">
    <source>
        <dbReference type="SAM" id="SignalP"/>
    </source>
</evidence>
<keyword evidence="2" id="KW-0732">Signal</keyword>
<dbReference type="AlphaFoldDB" id="A0A6I9SCX2"/>
<sequence length="212" mass="24484">MTNMVRMETRMAWCFVILFISLINVDARHKVESMSVNEETLGKAAKISSTMKLLEEIGILSSEVCHILPADLEAKCLETSRTYLHQTNLLFQGPSHEESHCNNTELCTDEDKSLIGIDIFMEEKILVKMLDERGCVACRRFAKELMTKLKQPKAKTKMMEVLIEYCEEVEEDEQLCKEIVYKYAPRVLSKLEKTKPSDLCRRMSMCVEEINM</sequence>
<dbReference type="KEGG" id="egu:105059876"/>
<dbReference type="InterPro" id="IPR051428">
    <property type="entry name" value="Sphingo_Act-Surfact_Prot"/>
</dbReference>
<proteinExistence type="predicted"/>
<dbReference type="PROSITE" id="PS50015">
    <property type="entry name" value="SAP_B"/>
    <property type="match status" value="1"/>
</dbReference>
<dbReference type="InterPro" id="IPR011001">
    <property type="entry name" value="Saposin-like"/>
</dbReference>
<reference evidence="5" key="1">
    <citation type="submission" date="2025-08" db="UniProtKB">
        <authorList>
            <consortium name="RefSeq"/>
        </authorList>
    </citation>
    <scope>IDENTIFICATION</scope>
</reference>
<protein>
    <submittedName>
        <fullName evidence="5">Uncharacterized protein LOC105059876 isoform X1</fullName>
    </submittedName>
</protein>
<dbReference type="PANTHER" id="PTHR11480">
    <property type="entry name" value="SAPOSIN-RELATED"/>
    <property type="match status" value="1"/>
</dbReference>
<feature type="signal peptide" evidence="2">
    <location>
        <begin position="1"/>
        <end position="27"/>
    </location>
</feature>
<dbReference type="PANTHER" id="PTHR11480:SF87">
    <property type="entry name" value="PROSAPOSIN-LIKE"/>
    <property type="match status" value="1"/>
</dbReference>
<dbReference type="InterPro" id="IPR008139">
    <property type="entry name" value="SaposinB_dom"/>
</dbReference>
<keyword evidence="4" id="KW-1185">Reference proteome</keyword>
<evidence type="ECO:0000313" key="5">
    <source>
        <dbReference type="RefSeq" id="XP_010941667.1"/>
    </source>
</evidence>
<feature type="domain" description="Saposin B-type" evidence="3">
    <location>
        <begin position="131"/>
        <end position="210"/>
    </location>
</feature>
<organism evidence="4 5">
    <name type="scientific">Elaeis guineensis var. tenera</name>
    <name type="common">Oil palm</name>
    <dbReference type="NCBI Taxonomy" id="51953"/>
    <lineage>
        <taxon>Eukaryota</taxon>
        <taxon>Viridiplantae</taxon>
        <taxon>Streptophyta</taxon>
        <taxon>Embryophyta</taxon>
        <taxon>Tracheophyta</taxon>
        <taxon>Spermatophyta</taxon>
        <taxon>Magnoliopsida</taxon>
        <taxon>Liliopsida</taxon>
        <taxon>Arecaceae</taxon>
        <taxon>Arecoideae</taxon>
        <taxon>Cocoseae</taxon>
        <taxon>Elaeidinae</taxon>
        <taxon>Elaeis</taxon>
    </lineage>
</organism>
<gene>
    <name evidence="5" type="primary">LOC105059876</name>
</gene>
<evidence type="ECO:0000256" key="1">
    <source>
        <dbReference type="ARBA" id="ARBA00023157"/>
    </source>
</evidence>
<evidence type="ECO:0000259" key="3">
    <source>
        <dbReference type="PROSITE" id="PS50015"/>
    </source>
</evidence>
<keyword evidence="1" id="KW-1015">Disulfide bond</keyword>